<dbReference type="GO" id="GO:0042162">
    <property type="term" value="F:telomeric DNA binding"/>
    <property type="evidence" value="ECO:0007669"/>
    <property type="project" value="EnsemblFungi"/>
</dbReference>
<dbReference type="InterPro" id="IPR019337">
    <property type="entry name" value="Telomere_length_regulation_dom"/>
</dbReference>
<dbReference type="KEGG" id="vpo:Kpol_359p10"/>
<sequence>MVLNVVQDVKKNPDSTNIEILLKELTIDELDLETIMVLITVVVPVYSSLHIREQQKLMVLISKSFTFLAQLVSFGNTIDVINPERNLFVNLLIELLIKYPNCLYNYSIDAINSKEKRNFIISMLFGSKLFNFISKKVDIVDYLNILSTQLKYILENDSNKLIESPCFGHYLVAFFSLNPILGLDILIQDLFLSEETYFELFIKIVNNSTRLDQKRIVGKFLISYLDSKTHSGNYLEVAKILEKFNLHKVIDLQLLLSLKSTALQETIIKLLPVVLIISFSTGLLERFDALDESNDESICQLFTILLKVKLDSNQRDKIANGSKFLNAVTKRLGHQDRLIRERTMYIAKLVSNNQLQYESDFIIDIPDLSFDDVQNSIDFTKLNSNVNKEKIDFELVPRTADQFKQMSLEFDSDDDDEDEIDGRIRFVFLKDIVQEFEKIDKTKRENLVELLQIVVKLVRQKKDFEMEVNFYAPSLLANVACLNNNFDEKKFEEWRINAMVSIIVTSPDNIKELFNLLFTKELSLQQRMSIVSSIGLASRELRGFDDPYVAKPEYDFPTSKLPWHTNYEMNVIEDITKDSQQIIKEKETTWRSQKLNKSKIKPNRNRFQKYARSFFYPLTNGWLNGIDMGSFDVLFKIHYFSTVQMVYHCAFPVYDYENMTYMFNNIVEDALKQNLPIEKYLILNSQNPKE</sequence>
<dbReference type="GO" id="GO:0005829">
    <property type="term" value="C:cytosol"/>
    <property type="evidence" value="ECO:0007669"/>
    <property type="project" value="TreeGrafter"/>
</dbReference>
<keyword evidence="4" id="KW-1185">Reference proteome</keyword>
<dbReference type="OrthoDB" id="10258062at2759"/>
<dbReference type="InterPro" id="IPR051970">
    <property type="entry name" value="TEL2_Regulation"/>
</dbReference>
<dbReference type="Proteomes" id="UP000000267">
    <property type="component" value="Unassembled WGS sequence"/>
</dbReference>
<dbReference type="HOGENOM" id="CLU_444244_0_0_1"/>
<dbReference type="InParanoid" id="A7TSB2"/>
<dbReference type="GeneID" id="5542883"/>
<dbReference type="STRING" id="436907.A7TSB2"/>
<comment type="similarity">
    <text evidence="1">Belongs to the TEL2 family.</text>
</comment>
<name>A7TSB2_VANPO</name>
<protein>
    <recommendedName>
        <fullName evidence="2">Telomere length regulation protein conserved domain-containing protein</fullName>
    </recommendedName>
</protein>
<accession>A7TSB2</accession>
<dbReference type="EMBL" id="DS480504">
    <property type="protein sequence ID" value="EDO14849.1"/>
    <property type="molecule type" value="Genomic_DNA"/>
</dbReference>
<dbReference type="FunCoup" id="A7TSB2">
    <property type="interactions" value="36"/>
</dbReference>
<dbReference type="AlphaFoldDB" id="A7TSB2"/>
<dbReference type="GO" id="GO:0110078">
    <property type="term" value="C:TTT Hsp90 cochaperone complex"/>
    <property type="evidence" value="ECO:0007669"/>
    <property type="project" value="EnsemblFungi"/>
</dbReference>
<gene>
    <name evidence="3" type="ORF">Kpol_359p10</name>
</gene>
<evidence type="ECO:0000313" key="3">
    <source>
        <dbReference type="EMBL" id="EDO14849.1"/>
    </source>
</evidence>
<dbReference type="GO" id="GO:0007004">
    <property type="term" value="P:telomere maintenance via telomerase"/>
    <property type="evidence" value="ECO:0007669"/>
    <property type="project" value="EnsemblFungi"/>
</dbReference>
<dbReference type="PANTHER" id="PTHR15830:SF10">
    <property type="entry name" value="TELOMERE LENGTH REGULATION PROTEIN TEL2 HOMOLOG"/>
    <property type="match status" value="1"/>
</dbReference>
<dbReference type="GO" id="GO:0034502">
    <property type="term" value="P:protein localization to chromosome"/>
    <property type="evidence" value="ECO:0007669"/>
    <property type="project" value="EnsemblFungi"/>
</dbReference>
<evidence type="ECO:0000259" key="2">
    <source>
        <dbReference type="Pfam" id="PF10193"/>
    </source>
</evidence>
<dbReference type="InterPro" id="IPR038528">
    <property type="entry name" value="TEL2_C_sf"/>
</dbReference>
<dbReference type="GO" id="GO:0000781">
    <property type="term" value="C:chromosome, telomeric region"/>
    <property type="evidence" value="ECO:0007669"/>
    <property type="project" value="EnsemblFungi"/>
</dbReference>
<dbReference type="eggNOG" id="KOG4346">
    <property type="taxonomic scope" value="Eukaryota"/>
</dbReference>
<dbReference type="GO" id="GO:0051083">
    <property type="term" value="P:'de novo' cotranslational protein folding"/>
    <property type="evidence" value="ECO:0007669"/>
    <property type="project" value="TreeGrafter"/>
</dbReference>
<dbReference type="OMA" id="ERTMFIA"/>
<evidence type="ECO:0000256" key="1">
    <source>
        <dbReference type="ARBA" id="ARBA00006133"/>
    </source>
</evidence>
<dbReference type="Pfam" id="PF10193">
    <property type="entry name" value="Telomere_reg-2"/>
    <property type="match status" value="1"/>
</dbReference>
<dbReference type="PhylomeDB" id="A7TSB2"/>
<dbReference type="RefSeq" id="XP_001642707.1">
    <property type="nucleotide sequence ID" value="XM_001642657.1"/>
</dbReference>
<dbReference type="PANTHER" id="PTHR15830">
    <property type="entry name" value="TELOMERE LENGTH REGULATION PROTEIN TEL2 FAMILY MEMBER"/>
    <property type="match status" value="1"/>
</dbReference>
<organism evidence="4">
    <name type="scientific">Vanderwaltozyma polyspora (strain ATCC 22028 / DSM 70294 / BCRC 21397 / CBS 2163 / NBRC 10782 / NRRL Y-8283 / UCD 57-17)</name>
    <name type="common">Kluyveromyces polysporus</name>
    <dbReference type="NCBI Taxonomy" id="436907"/>
    <lineage>
        <taxon>Eukaryota</taxon>
        <taxon>Fungi</taxon>
        <taxon>Dikarya</taxon>
        <taxon>Ascomycota</taxon>
        <taxon>Saccharomycotina</taxon>
        <taxon>Saccharomycetes</taxon>
        <taxon>Saccharomycetales</taxon>
        <taxon>Saccharomycetaceae</taxon>
        <taxon>Vanderwaltozyma</taxon>
    </lineage>
</organism>
<proteinExistence type="inferred from homology"/>
<feature type="domain" description="Telomere length regulation protein conserved" evidence="2">
    <location>
        <begin position="427"/>
        <end position="537"/>
    </location>
</feature>
<dbReference type="Gene3D" id="1.25.40.720">
    <property type="entry name" value="Telomere length regulation protein 2, C-terminal domain"/>
    <property type="match status" value="2"/>
</dbReference>
<dbReference type="GO" id="GO:0051879">
    <property type="term" value="F:Hsp90 protein binding"/>
    <property type="evidence" value="ECO:0007669"/>
    <property type="project" value="TreeGrafter"/>
</dbReference>
<reference evidence="3 4" key="1">
    <citation type="journal article" date="2007" name="Proc. Natl. Acad. Sci. U.S.A.">
        <title>Independent sorting-out of thousands of duplicated gene pairs in two yeast species descended from a whole-genome duplication.</title>
        <authorList>
            <person name="Scannell D.R."/>
            <person name="Frank A.C."/>
            <person name="Conant G.C."/>
            <person name="Byrne K.P."/>
            <person name="Woolfit M."/>
            <person name="Wolfe K.H."/>
        </authorList>
    </citation>
    <scope>NUCLEOTIDE SEQUENCE [LARGE SCALE GENOMIC DNA]</scope>
    <source>
        <strain evidence="4">ATCC 22028 / DSM 70294 / BCRC 21397 / CBS 2163 / NBRC 10782 / NRRL Y-8283 / UCD 57-17</strain>
    </source>
</reference>
<evidence type="ECO:0000313" key="4">
    <source>
        <dbReference type="Proteomes" id="UP000000267"/>
    </source>
</evidence>